<evidence type="ECO:0000256" key="10">
    <source>
        <dbReference type="PIRSR" id="PIRSR038172-1"/>
    </source>
</evidence>
<dbReference type="PANTHER" id="PTHR48012:SF18">
    <property type="entry name" value="HAPPYHOUR, ISOFORM A"/>
    <property type="match status" value="1"/>
</dbReference>
<sequence length="895" mass="100452">MASARSAALTVDISERNPQNDYELIQRVGCGTYGDVYKAKHIASGDFAAIKIMKLDQGEDFSAMQMEIKMMKECRHPNIVAYYGSYLRKGKLWICMEYCGGGSLQDIYHVTGPLTEPQIAFICRETLKGLEYLHSKGKIHRDIKGANILLTETGDVKLADFGVSAQITATLSKRKSFIGTPYWMAPEVAAVEQKGGYNQQCDIWALGITAIELAELQPPMFDLHPMRALVLMAKSSFKPPTLKDKNRWSPEFQNFIKVALTKNPKKRPTASLILTHAFLQGSHLNKNRSMELLQMVNSPQQLSDLEPDPDEETVVASVPHRITSKRSARDKERTRSELRMGSLNFEPPLVTELSAEPPPARYPNAWGIGASQDTSAPPNNCKENQDEEEEGFDIATSWMESDGNKEEVHKGLQKKLMEYDDETFGNTATLPVGEDMNGTQSSSPSPKGPPKRSNSIGGDDSPSHASPITQGLDVLHLDQRALSDSENDTRRKPTPPPREKRERRRPTPPRVTASNGLPPTPKVHMGAGFTKVFNGCPLRFHCSCSWVHPTTRNQHILFGAEEGIYTLNLQELHEGSMDLIYPRKTTWLFVIKDVLMSISGKTPHLYSHDLIALHNRHSQKFTLTLHINRIPERFVPKRFAPTLKVPETKNVYKCCVSRNPYNGYTYLCGAIPNGIFLMQWYDPLHKFMLLKTIECFLPVRLKAFEMIITPDLEYPMVCVDARKSGEPDRLKLDLVNLNSTSSWVTSSELDDLDGAETVIPRVEGLHLKNVTQLDRDTILVCYDNLVQVVDMEGQLKTRTGGPTELAFDFHIDNIVCLTDSILAFHKHGMQGRNIKTFEITQEITDPSHIFRLLGHERSVVVESRAIPQLDPTLTGQTPSEDGVNLYILLGHENTL</sequence>
<evidence type="ECO:0000256" key="12">
    <source>
        <dbReference type="PROSITE-ProRule" id="PRU10141"/>
    </source>
</evidence>
<feature type="region of interest" description="Disordered" evidence="13">
    <location>
        <begin position="323"/>
        <end position="390"/>
    </location>
</feature>
<keyword evidence="17" id="KW-1185">Reference proteome</keyword>
<evidence type="ECO:0000256" key="11">
    <source>
        <dbReference type="PIRSR" id="PIRSR038172-2"/>
    </source>
</evidence>
<protein>
    <recommendedName>
        <fullName evidence="9">Mitogen-activated protein kinase kinase kinase kinase</fullName>
        <ecNumber evidence="9">2.7.11.1</ecNumber>
    </recommendedName>
</protein>
<feature type="region of interest" description="Disordered" evidence="13">
    <location>
        <begin position="425"/>
        <end position="468"/>
    </location>
</feature>
<dbReference type="InterPro" id="IPR050629">
    <property type="entry name" value="STE20/SPS1-PAK"/>
</dbReference>
<comment type="catalytic activity">
    <reaction evidence="9">
        <text>L-seryl-[protein] + ATP = O-phospho-L-seryl-[protein] + ADP + H(+)</text>
        <dbReference type="Rhea" id="RHEA:17989"/>
        <dbReference type="Rhea" id="RHEA-COMP:9863"/>
        <dbReference type="Rhea" id="RHEA-COMP:11604"/>
        <dbReference type="ChEBI" id="CHEBI:15378"/>
        <dbReference type="ChEBI" id="CHEBI:29999"/>
        <dbReference type="ChEBI" id="CHEBI:30616"/>
        <dbReference type="ChEBI" id="CHEBI:83421"/>
        <dbReference type="ChEBI" id="CHEBI:456216"/>
        <dbReference type="EC" id="2.7.11.1"/>
    </reaction>
</comment>
<dbReference type="SMART" id="SM00220">
    <property type="entry name" value="S_TKc"/>
    <property type="match status" value="1"/>
</dbReference>
<keyword evidence="7 9" id="KW-0418">Kinase</keyword>
<dbReference type="Pfam" id="PF00780">
    <property type="entry name" value="CNH"/>
    <property type="match status" value="1"/>
</dbReference>
<evidence type="ECO:0000313" key="16">
    <source>
        <dbReference type="EMBL" id="CAD7240564.1"/>
    </source>
</evidence>
<feature type="region of interest" description="Disordered" evidence="13">
    <location>
        <begin position="480"/>
        <end position="523"/>
    </location>
</feature>
<feature type="domain" description="CNH" evidence="15">
    <location>
        <begin position="537"/>
        <end position="858"/>
    </location>
</feature>
<dbReference type="InterPro" id="IPR017441">
    <property type="entry name" value="Protein_kinase_ATP_BS"/>
</dbReference>
<accession>A0A7R8X486</accession>
<evidence type="ECO:0000256" key="5">
    <source>
        <dbReference type="ARBA" id="ARBA00022679"/>
    </source>
</evidence>
<dbReference type="PROSITE" id="PS00107">
    <property type="entry name" value="PROTEIN_KINASE_ATP"/>
    <property type="match status" value="1"/>
</dbReference>
<feature type="domain" description="Protein kinase" evidence="14">
    <location>
        <begin position="22"/>
        <end position="279"/>
    </location>
</feature>
<keyword evidence="8 9" id="KW-0067">ATP-binding</keyword>
<organism evidence="16">
    <name type="scientific">Darwinula stevensoni</name>
    <dbReference type="NCBI Taxonomy" id="69355"/>
    <lineage>
        <taxon>Eukaryota</taxon>
        <taxon>Metazoa</taxon>
        <taxon>Ecdysozoa</taxon>
        <taxon>Arthropoda</taxon>
        <taxon>Crustacea</taxon>
        <taxon>Oligostraca</taxon>
        <taxon>Ostracoda</taxon>
        <taxon>Podocopa</taxon>
        <taxon>Podocopida</taxon>
        <taxon>Darwinulocopina</taxon>
        <taxon>Darwinuloidea</taxon>
        <taxon>Darwinulidae</taxon>
        <taxon>Darwinula</taxon>
    </lineage>
</organism>
<feature type="compositionally biased region" description="Low complexity" evidence="13">
    <location>
        <begin position="441"/>
        <end position="455"/>
    </location>
</feature>
<evidence type="ECO:0000259" key="15">
    <source>
        <dbReference type="PROSITE" id="PS50219"/>
    </source>
</evidence>
<evidence type="ECO:0000256" key="13">
    <source>
        <dbReference type="SAM" id="MobiDB-lite"/>
    </source>
</evidence>
<dbReference type="SMART" id="SM00036">
    <property type="entry name" value="CNH"/>
    <property type="match status" value="1"/>
</dbReference>
<comment type="cofactor">
    <cofactor evidence="1 9">
        <name>Mg(2+)</name>
        <dbReference type="ChEBI" id="CHEBI:18420"/>
    </cofactor>
</comment>
<gene>
    <name evidence="16" type="ORF">DSTB1V02_LOCUS585</name>
</gene>
<dbReference type="GO" id="GO:0005524">
    <property type="term" value="F:ATP binding"/>
    <property type="evidence" value="ECO:0007669"/>
    <property type="project" value="UniProtKB-UniRule"/>
</dbReference>
<dbReference type="GO" id="GO:0008349">
    <property type="term" value="F:MAP kinase kinase kinase kinase activity"/>
    <property type="evidence" value="ECO:0007669"/>
    <property type="project" value="InterPro"/>
</dbReference>
<comment type="catalytic activity">
    <reaction evidence="9">
        <text>L-threonyl-[protein] + ATP = O-phospho-L-threonyl-[protein] + ADP + H(+)</text>
        <dbReference type="Rhea" id="RHEA:46608"/>
        <dbReference type="Rhea" id="RHEA-COMP:11060"/>
        <dbReference type="Rhea" id="RHEA-COMP:11605"/>
        <dbReference type="ChEBI" id="CHEBI:15378"/>
        <dbReference type="ChEBI" id="CHEBI:30013"/>
        <dbReference type="ChEBI" id="CHEBI:30616"/>
        <dbReference type="ChEBI" id="CHEBI:61977"/>
        <dbReference type="ChEBI" id="CHEBI:456216"/>
        <dbReference type="EC" id="2.7.11.1"/>
    </reaction>
</comment>
<evidence type="ECO:0000256" key="2">
    <source>
        <dbReference type="ARBA" id="ARBA00008874"/>
    </source>
</evidence>
<evidence type="ECO:0000313" key="17">
    <source>
        <dbReference type="Proteomes" id="UP000677054"/>
    </source>
</evidence>
<evidence type="ECO:0000256" key="6">
    <source>
        <dbReference type="ARBA" id="ARBA00022741"/>
    </source>
</evidence>
<evidence type="ECO:0000256" key="8">
    <source>
        <dbReference type="ARBA" id="ARBA00022840"/>
    </source>
</evidence>
<evidence type="ECO:0000259" key="14">
    <source>
        <dbReference type="PROSITE" id="PS50011"/>
    </source>
</evidence>
<dbReference type="PIRSF" id="PIRSF038172">
    <property type="entry name" value="MAPKKKK"/>
    <property type="match status" value="1"/>
</dbReference>
<keyword evidence="6 9" id="KW-0547">Nucleotide-binding</keyword>
<evidence type="ECO:0000256" key="4">
    <source>
        <dbReference type="ARBA" id="ARBA00022553"/>
    </source>
</evidence>
<keyword evidence="4" id="KW-0597">Phosphoprotein</keyword>
<name>A0A7R8X486_9CRUS</name>
<comment type="similarity">
    <text evidence="2 9">Belongs to the protein kinase superfamily. STE Ser/Thr protein kinase family. STE20 subfamily.</text>
</comment>
<feature type="binding site" evidence="11 12">
    <location>
        <position position="51"/>
    </location>
    <ligand>
        <name>ATP</name>
        <dbReference type="ChEBI" id="CHEBI:30616"/>
    </ligand>
</feature>
<dbReference type="FunFam" id="1.10.510.10:FF:000031">
    <property type="entry name" value="Mitogen-activated protein kinase kinase kinase kinase"/>
    <property type="match status" value="1"/>
</dbReference>
<dbReference type="Proteomes" id="UP000677054">
    <property type="component" value="Unassembled WGS sequence"/>
</dbReference>
<evidence type="ECO:0000256" key="9">
    <source>
        <dbReference type="PIRNR" id="PIRNR038172"/>
    </source>
</evidence>
<dbReference type="PROSITE" id="PS50219">
    <property type="entry name" value="CNH"/>
    <property type="match status" value="1"/>
</dbReference>
<dbReference type="PANTHER" id="PTHR48012">
    <property type="entry name" value="STERILE20-LIKE KINASE, ISOFORM B-RELATED"/>
    <property type="match status" value="1"/>
</dbReference>
<dbReference type="EC" id="2.7.11.1" evidence="9"/>
<dbReference type="Gene3D" id="1.10.510.10">
    <property type="entry name" value="Transferase(Phosphotransferase) domain 1"/>
    <property type="match status" value="1"/>
</dbReference>
<evidence type="ECO:0000256" key="3">
    <source>
        <dbReference type="ARBA" id="ARBA00022527"/>
    </source>
</evidence>
<dbReference type="InterPro" id="IPR021160">
    <property type="entry name" value="MAPKKKK"/>
</dbReference>
<dbReference type="InterPro" id="IPR011009">
    <property type="entry name" value="Kinase-like_dom_sf"/>
</dbReference>
<dbReference type="PROSITE" id="PS50011">
    <property type="entry name" value="PROTEIN_KINASE_DOM"/>
    <property type="match status" value="1"/>
</dbReference>
<dbReference type="AlphaFoldDB" id="A0A7R8X486"/>
<feature type="compositionally biased region" description="Basic and acidic residues" evidence="13">
    <location>
        <begin position="327"/>
        <end position="338"/>
    </location>
</feature>
<dbReference type="CDD" id="cd06613">
    <property type="entry name" value="STKc_MAP4K3_like"/>
    <property type="match status" value="1"/>
</dbReference>
<proteinExistence type="inferred from homology"/>
<dbReference type="OrthoDB" id="8693905at2759"/>
<evidence type="ECO:0000256" key="1">
    <source>
        <dbReference type="ARBA" id="ARBA00001946"/>
    </source>
</evidence>
<dbReference type="Pfam" id="PF00069">
    <property type="entry name" value="Pkinase"/>
    <property type="match status" value="1"/>
</dbReference>
<dbReference type="GO" id="GO:0005737">
    <property type="term" value="C:cytoplasm"/>
    <property type="evidence" value="ECO:0007669"/>
    <property type="project" value="TreeGrafter"/>
</dbReference>
<dbReference type="SUPFAM" id="SSF56112">
    <property type="entry name" value="Protein kinase-like (PK-like)"/>
    <property type="match status" value="1"/>
</dbReference>
<evidence type="ECO:0000256" key="7">
    <source>
        <dbReference type="ARBA" id="ARBA00022777"/>
    </source>
</evidence>
<feature type="active site" description="Proton acceptor" evidence="10">
    <location>
        <position position="142"/>
    </location>
</feature>
<keyword evidence="3 9" id="KW-0723">Serine/threonine-protein kinase</keyword>
<dbReference type="InterPro" id="IPR001180">
    <property type="entry name" value="CNH_dom"/>
</dbReference>
<dbReference type="EMBL" id="LR899559">
    <property type="protein sequence ID" value="CAD7240564.1"/>
    <property type="molecule type" value="Genomic_DNA"/>
</dbReference>
<comment type="function">
    <text evidence="9">Serine/threonine kinase that plays a role in the response to environmental stress. Appears to act upstream of the JUN N-terminal pathway.</text>
</comment>
<feature type="compositionally biased region" description="Polar residues" evidence="13">
    <location>
        <begin position="371"/>
        <end position="382"/>
    </location>
</feature>
<dbReference type="EMBL" id="CAJPEV010000042">
    <property type="protein sequence ID" value="CAG0879435.1"/>
    <property type="molecule type" value="Genomic_DNA"/>
</dbReference>
<dbReference type="InterPro" id="IPR000719">
    <property type="entry name" value="Prot_kinase_dom"/>
</dbReference>
<feature type="binding site" evidence="11">
    <location>
        <begin position="28"/>
        <end position="36"/>
    </location>
    <ligand>
        <name>ATP</name>
        <dbReference type="ChEBI" id="CHEBI:30616"/>
    </ligand>
</feature>
<feature type="compositionally biased region" description="Basic and acidic residues" evidence="13">
    <location>
        <begin position="480"/>
        <end position="491"/>
    </location>
</feature>
<reference evidence="16" key="1">
    <citation type="submission" date="2020-11" db="EMBL/GenBank/DDBJ databases">
        <authorList>
            <person name="Tran Van P."/>
        </authorList>
    </citation>
    <scope>NUCLEOTIDE SEQUENCE</scope>
</reference>
<keyword evidence="5 9" id="KW-0808">Transferase</keyword>